<keyword evidence="2" id="KW-1185">Reference proteome</keyword>
<dbReference type="Gene3D" id="1.20.1290.30">
    <property type="match status" value="1"/>
</dbReference>
<gene>
    <name evidence="1" type="ORF">H4W26_001938</name>
</gene>
<evidence type="ECO:0000313" key="2">
    <source>
        <dbReference type="Proteomes" id="UP000636579"/>
    </source>
</evidence>
<accession>A0ABR9J858</accession>
<reference evidence="1 2" key="1">
    <citation type="submission" date="2020-10" db="EMBL/GenBank/DDBJ databases">
        <title>Sequencing the genomes of 1000 actinobacteria strains.</title>
        <authorList>
            <person name="Klenk H.-P."/>
        </authorList>
    </citation>
    <scope>NUCLEOTIDE SEQUENCE [LARGE SCALE GENOMIC DNA]</scope>
    <source>
        <strain evidence="1 2">DSM 15474</strain>
    </source>
</reference>
<dbReference type="EMBL" id="JADBEE010000001">
    <property type="protein sequence ID" value="MBE1515183.1"/>
    <property type="molecule type" value="Genomic_DNA"/>
</dbReference>
<proteinExistence type="predicted"/>
<protein>
    <recommendedName>
        <fullName evidence="3">AbiEi antitoxin C-terminal domain-containing protein</fullName>
    </recommendedName>
</protein>
<organism evidence="1 2">
    <name type="scientific">Nesterenkonia halotolerans</name>
    <dbReference type="NCBI Taxonomy" id="225325"/>
    <lineage>
        <taxon>Bacteria</taxon>
        <taxon>Bacillati</taxon>
        <taxon>Actinomycetota</taxon>
        <taxon>Actinomycetes</taxon>
        <taxon>Micrococcales</taxon>
        <taxon>Micrococcaceae</taxon>
        <taxon>Nesterenkonia</taxon>
    </lineage>
</organism>
<name>A0ABR9J858_9MICC</name>
<evidence type="ECO:0000313" key="1">
    <source>
        <dbReference type="EMBL" id="MBE1515183.1"/>
    </source>
</evidence>
<dbReference type="RefSeq" id="WP_192591838.1">
    <property type="nucleotide sequence ID" value="NZ_JADBEE010000001.1"/>
</dbReference>
<dbReference type="InterPro" id="IPR037210">
    <property type="entry name" value="YoaC-like_sf"/>
</dbReference>
<sequence length="219" mass="23829">MQRSYVEAHMPLRAAFIAACKWARGKEVSLISPSTSVVEAQPWLESSGVAIGTTSNRHSRFSARPRGVVIGWCLNLGEVLEIESKKSVSSIVVVQAHTGHAPWVTAHDVERLGGSEIVPVPEASKAVKAMVAGITSLAVLNQGLIDNRERSMAIQALTFMRDRGHALDPEQLVAEAIQQDWAGTSPLEFADLARDVNRGKRLRFQNRLNAQALESWASA</sequence>
<comment type="caution">
    <text evidence="1">The sequence shown here is derived from an EMBL/GenBank/DDBJ whole genome shotgun (WGS) entry which is preliminary data.</text>
</comment>
<dbReference type="Proteomes" id="UP000636579">
    <property type="component" value="Unassembled WGS sequence"/>
</dbReference>
<evidence type="ECO:0008006" key="3">
    <source>
        <dbReference type="Google" id="ProtNLM"/>
    </source>
</evidence>